<organism evidence="1 2">
    <name type="scientific">Eumeta variegata</name>
    <name type="common">Bagworm moth</name>
    <name type="synonym">Eumeta japonica</name>
    <dbReference type="NCBI Taxonomy" id="151549"/>
    <lineage>
        <taxon>Eukaryota</taxon>
        <taxon>Metazoa</taxon>
        <taxon>Ecdysozoa</taxon>
        <taxon>Arthropoda</taxon>
        <taxon>Hexapoda</taxon>
        <taxon>Insecta</taxon>
        <taxon>Pterygota</taxon>
        <taxon>Neoptera</taxon>
        <taxon>Endopterygota</taxon>
        <taxon>Lepidoptera</taxon>
        <taxon>Glossata</taxon>
        <taxon>Ditrysia</taxon>
        <taxon>Tineoidea</taxon>
        <taxon>Psychidae</taxon>
        <taxon>Oiketicinae</taxon>
        <taxon>Eumeta</taxon>
    </lineage>
</organism>
<protein>
    <submittedName>
        <fullName evidence="1">Uncharacterized protein</fullName>
    </submittedName>
</protein>
<proteinExistence type="predicted"/>
<comment type="caution">
    <text evidence="1">The sequence shown here is derived from an EMBL/GenBank/DDBJ whole genome shotgun (WGS) entry which is preliminary data.</text>
</comment>
<keyword evidence="2" id="KW-1185">Reference proteome</keyword>
<evidence type="ECO:0000313" key="1">
    <source>
        <dbReference type="EMBL" id="GBP15692.1"/>
    </source>
</evidence>
<gene>
    <name evidence="1" type="ORF">EVAR_5380_1</name>
</gene>
<reference evidence="1 2" key="1">
    <citation type="journal article" date="2019" name="Commun. Biol.">
        <title>The bagworm genome reveals a unique fibroin gene that provides high tensile strength.</title>
        <authorList>
            <person name="Kono N."/>
            <person name="Nakamura H."/>
            <person name="Ohtoshi R."/>
            <person name="Tomita M."/>
            <person name="Numata K."/>
            <person name="Arakawa K."/>
        </authorList>
    </citation>
    <scope>NUCLEOTIDE SEQUENCE [LARGE SCALE GENOMIC DNA]</scope>
</reference>
<dbReference type="EMBL" id="BGZK01000073">
    <property type="protein sequence ID" value="GBP15692.1"/>
    <property type="molecule type" value="Genomic_DNA"/>
</dbReference>
<sequence length="113" mass="12664">MAIRDSPQTQSHGLPRLLRHGIRHQWCATRARSRATSEDRRRILTMVVRLRCVNVDKTAAADAVKMYRACSAWAGGRAFIDPRGRHPDICAAQRSEIYGMVIATFTLGVDLSD</sequence>
<evidence type="ECO:0000313" key="2">
    <source>
        <dbReference type="Proteomes" id="UP000299102"/>
    </source>
</evidence>
<name>A0A4C1TME8_EUMVA</name>
<accession>A0A4C1TME8</accession>
<dbReference type="AlphaFoldDB" id="A0A4C1TME8"/>
<dbReference type="Proteomes" id="UP000299102">
    <property type="component" value="Unassembled WGS sequence"/>
</dbReference>